<evidence type="ECO:0000313" key="9">
    <source>
        <dbReference type="Proteomes" id="UP001336020"/>
    </source>
</evidence>
<dbReference type="InterPro" id="IPR028259">
    <property type="entry name" value="AP2-like_int_N"/>
</dbReference>
<evidence type="ECO:0000313" key="8">
    <source>
        <dbReference type="EMBL" id="MEE2058930.1"/>
    </source>
</evidence>
<evidence type="ECO:0000256" key="2">
    <source>
        <dbReference type="ARBA" id="ARBA00023125"/>
    </source>
</evidence>
<dbReference type="Gene3D" id="1.10.443.10">
    <property type="entry name" value="Intergrase catalytic core"/>
    <property type="match status" value="1"/>
</dbReference>
<feature type="domain" description="Core-binding (CB)" evidence="7">
    <location>
        <begin position="77"/>
        <end position="167"/>
    </location>
</feature>
<dbReference type="Pfam" id="PF14657">
    <property type="entry name" value="Arm-DNA-bind_4"/>
    <property type="match status" value="1"/>
</dbReference>
<feature type="domain" description="Tyr recombinase" evidence="6">
    <location>
        <begin position="188"/>
        <end position="384"/>
    </location>
</feature>
<evidence type="ECO:0000259" key="7">
    <source>
        <dbReference type="PROSITE" id="PS51900"/>
    </source>
</evidence>
<dbReference type="InterPro" id="IPR002104">
    <property type="entry name" value="Integrase_catalytic"/>
</dbReference>
<dbReference type="PANTHER" id="PTHR30349">
    <property type="entry name" value="PHAGE INTEGRASE-RELATED"/>
    <property type="match status" value="1"/>
</dbReference>
<organism evidence="8 9">
    <name type="scientific">Rhodococcus artemisiae</name>
    <dbReference type="NCBI Taxonomy" id="714159"/>
    <lineage>
        <taxon>Bacteria</taxon>
        <taxon>Bacillati</taxon>
        <taxon>Actinomycetota</taxon>
        <taxon>Actinomycetes</taxon>
        <taxon>Mycobacteriales</taxon>
        <taxon>Nocardiaceae</taxon>
        <taxon>Rhodococcus</taxon>
    </lineage>
</organism>
<dbReference type="Gene3D" id="1.10.150.130">
    <property type="match status" value="1"/>
</dbReference>
<reference evidence="8 9" key="1">
    <citation type="submission" date="2023-07" db="EMBL/GenBank/DDBJ databases">
        <authorList>
            <person name="Girao M."/>
            <person name="Carvalho M.F."/>
        </authorList>
    </citation>
    <scope>NUCLEOTIDE SEQUENCE [LARGE SCALE GENOMIC DNA]</scope>
    <source>
        <strain evidence="8 9">YIM65754</strain>
    </source>
</reference>
<protein>
    <submittedName>
        <fullName evidence="8">Site-specific integrase</fullName>
    </submittedName>
</protein>
<dbReference type="EMBL" id="JAUTXY010000006">
    <property type="protein sequence ID" value="MEE2058930.1"/>
    <property type="molecule type" value="Genomic_DNA"/>
</dbReference>
<dbReference type="Proteomes" id="UP001336020">
    <property type="component" value="Unassembled WGS sequence"/>
</dbReference>
<dbReference type="PROSITE" id="PS51900">
    <property type="entry name" value="CB"/>
    <property type="match status" value="1"/>
</dbReference>
<evidence type="ECO:0000256" key="3">
    <source>
        <dbReference type="ARBA" id="ARBA00023172"/>
    </source>
</evidence>
<comment type="similarity">
    <text evidence="1">Belongs to the 'phage' integrase family.</text>
</comment>
<feature type="region of interest" description="Disordered" evidence="5">
    <location>
        <begin position="247"/>
        <end position="270"/>
    </location>
</feature>
<dbReference type="SUPFAM" id="SSF56349">
    <property type="entry name" value="DNA breaking-rejoining enzymes"/>
    <property type="match status" value="1"/>
</dbReference>
<dbReference type="RefSeq" id="WP_330134158.1">
    <property type="nucleotide sequence ID" value="NZ_JAUTXY010000006.1"/>
</dbReference>
<accession>A0ABU7LBN6</accession>
<dbReference type="Pfam" id="PF00589">
    <property type="entry name" value="Phage_integrase"/>
    <property type="match status" value="1"/>
</dbReference>
<dbReference type="InterPro" id="IPR050090">
    <property type="entry name" value="Tyrosine_recombinase_XerCD"/>
</dbReference>
<comment type="caution">
    <text evidence="8">The sequence shown here is derived from an EMBL/GenBank/DDBJ whole genome shotgun (WGS) entry which is preliminary data.</text>
</comment>
<evidence type="ECO:0000256" key="4">
    <source>
        <dbReference type="PROSITE-ProRule" id="PRU01248"/>
    </source>
</evidence>
<dbReference type="PANTHER" id="PTHR30349:SF64">
    <property type="entry name" value="PROPHAGE INTEGRASE INTD-RELATED"/>
    <property type="match status" value="1"/>
</dbReference>
<dbReference type="InterPro" id="IPR044068">
    <property type="entry name" value="CB"/>
</dbReference>
<name>A0ABU7LBN6_9NOCA</name>
<dbReference type="InterPro" id="IPR011010">
    <property type="entry name" value="DNA_brk_join_enz"/>
</dbReference>
<dbReference type="PROSITE" id="PS51898">
    <property type="entry name" value="TYR_RECOMBINASE"/>
    <property type="match status" value="1"/>
</dbReference>
<dbReference type="InterPro" id="IPR010998">
    <property type="entry name" value="Integrase_recombinase_N"/>
</dbReference>
<evidence type="ECO:0000256" key="5">
    <source>
        <dbReference type="SAM" id="MobiDB-lite"/>
    </source>
</evidence>
<sequence>MARRQLPPQIKKIELDRKENGKQVVRYQLTVDVGNDPVTGKRKQFRKRYAKLADAEDKLSSLQADVAKGAHAHASSLTVEQACAQWLAGRRIRPSTLAAYTHSLQPLRDVHGSLLVRKLTKLHLDELVAGLMAGTIPKPDDTPRRKWKATSINPMLATLGRMMDDLVKQGSLVRNVAELVDRVPKEHVEMQTFTEAEVRRLLAAAAADRNEHAWHLALSGLRRGEICGLRWSDVDLKKGTLQVSNNRVSVNGKPSEGAPKSDRSGRTLPLTPALKDALKRARKRQAEEKLALGEAYDAGIHVVCDPAGQPFHPDTISDYWRSMCKTAKVSEIRLHDARHTCGTLMHLQGVPIVVIAAWLGHADAAFTMRTYMHSQDDALKDAAASWDRVVTTRDNSGSG</sequence>
<evidence type="ECO:0000256" key="1">
    <source>
        <dbReference type="ARBA" id="ARBA00008857"/>
    </source>
</evidence>
<dbReference type="CDD" id="cd01189">
    <property type="entry name" value="INT_ICEBs1_C_like"/>
    <property type="match status" value="1"/>
</dbReference>
<keyword evidence="9" id="KW-1185">Reference proteome</keyword>
<keyword evidence="3" id="KW-0233">DNA recombination</keyword>
<proteinExistence type="inferred from homology"/>
<dbReference type="InterPro" id="IPR013762">
    <property type="entry name" value="Integrase-like_cat_sf"/>
</dbReference>
<evidence type="ECO:0000259" key="6">
    <source>
        <dbReference type="PROSITE" id="PS51898"/>
    </source>
</evidence>
<gene>
    <name evidence="8" type="ORF">Q7514_15525</name>
</gene>
<keyword evidence="2 4" id="KW-0238">DNA-binding</keyword>